<dbReference type="InterPro" id="IPR036188">
    <property type="entry name" value="FAD/NAD-bd_sf"/>
</dbReference>
<keyword evidence="4" id="KW-0274">FAD</keyword>
<sequence length="517" mass="56776">MLETASSAPAPDHEVVIIGGGFSGIGAAIALTRAHMNDFVVIEEGSGVGGAWHWNTYPGVAVDIPSFSYQFSYEQRSDWSRVYAPGRELKAYAESLVDRYGLRPRIRLNTRVTGAAFDDVRHVWSLSTAGGDTITARHVVGATGVLTQPKPPEIDGLEDFAGTTMHTSRWDHAVDLRGKRVAVIGTGASAVQLIPAIAPEVAALTVFQRTPIWCLPKLDLPLAGPLRAAMRWVPGTRRALRAVSQTLVELTFPIAAHYPDLVPVASHGERLGRRQLRRQVQDPEVRAKLTPSYSLGCKRPSFHNEYLATYNRENVALETTPIARVTPEGVQTSDGVEHPVDVLVLATGFKVFEAGNMPPFPVTGADGADLDEFWAENRFQAYQGVSVPGFPNYFTILGPYAYNGASYFTLIENQMRHIVRCLKHARRQGASRVEVTREANDRFFAEVLGRRDRQVFFQGSCGTANSYYFDVNGDAPFRPASTLEAAWRSARYDLGDYRFDPPGTRRDAPAETIGAAV</sequence>
<keyword evidence="6" id="KW-0560">Oxidoreductase</keyword>
<name>A0ABY5DQW1_9ACTN</name>
<evidence type="ECO:0000256" key="1">
    <source>
        <dbReference type="ARBA" id="ARBA00001974"/>
    </source>
</evidence>
<dbReference type="PRINTS" id="PR00469">
    <property type="entry name" value="PNDRDTASEII"/>
</dbReference>
<evidence type="ECO:0000256" key="6">
    <source>
        <dbReference type="ARBA" id="ARBA00023002"/>
    </source>
</evidence>
<gene>
    <name evidence="8" type="ORF">NBH00_18300</name>
</gene>
<keyword evidence="5" id="KW-0521">NADP</keyword>
<evidence type="ECO:0000313" key="8">
    <source>
        <dbReference type="EMBL" id="UTI63299.1"/>
    </source>
</evidence>
<comment type="similarity">
    <text evidence="2">Belongs to the FAD-binding monooxygenase family.</text>
</comment>
<evidence type="ECO:0000256" key="7">
    <source>
        <dbReference type="ARBA" id="ARBA00023033"/>
    </source>
</evidence>
<keyword evidence="9" id="KW-1185">Reference proteome</keyword>
<dbReference type="PRINTS" id="PR00368">
    <property type="entry name" value="FADPNR"/>
</dbReference>
<evidence type="ECO:0000256" key="4">
    <source>
        <dbReference type="ARBA" id="ARBA00022827"/>
    </source>
</evidence>
<comment type="cofactor">
    <cofactor evidence="1">
        <name>FAD</name>
        <dbReference type="ChEBI" id="CHEBI:57692"/>
    </cofactor>
</comment>
<evidence type="ECO:0000256" key="5">
    <source>
        <dbReference type="ARBA" id="ARBA00022857"/>
    </source>
</evidence>
<dbReference type="EMBL" id="CP098502">
    <property type="protein sequence ID" value="UTI63299.1"/>
    <property type="molecule type" value="Genomic_DNA"/>
</dbReference>
<dbReference type="PANTHER" id="PTHR43098">
    <property type="entry name" value="L-ORNITHINE N(5)-MONOOXYGENASE-RELATED"/>
    <property type="match status" value="1"/>
</dbReference>
<accession>A0ABY5DQW1</accession>
<keyword evidence="3" id="KW-0285">Flavoprotein</keyword>
<proteinExistence type="inferred from homology"/>
<protein>
    <submittedName>
        <fullName evidence="8">NAD(P)/FAD-dependent oxidoreductase</fullName>
    </submittedName>
</protein>
<organism evidence="8 9">
    <name type="scientific">Paraconexibacter antarcticus</name>
    <dbReference type="NCBI Taxonomy" id="2949664"/>
    <lineage>
        <taxon>Bacteria</taxon>
        <taxon>Bacillati</taxon>
        <taxon>Actinomycetota</taxon>
        <taxon>Thermoleophilia</taxon>
        <taxon>Solirubrobacterales</taxon>
        <taxon>Paraconexibacteraceae</taxon>
        <taxon>Paraconexibacter</taxon>
    </lineage>
</organism>
<keyword evidence="7" id="KW-0503">Monooxygenase</keyword>
<evidence type="ECO:0000256" key="2">
    <source>
        <dbReference type="ARBA" id="ARBA00010139"/>
    </source>
</evidence>
<reference evidence="8 9" key="1">
    <citation type="submission" date="2022-06" db="EMBL/GenBank/DDBJ databases">
        <title>Paraconexibacter antarcticus.</title>
        <authorList>
            <person name="Kim C.S."/>
        </authorList>
    </citation>
    <scope>NUCLEOTIDE SEQUENCE [LARGE SCALE GENOMIC DNA]</scope>
    <source>
        <strain evidence="8 9">02-257</strain>
    </source>
</reference>
<dbReference type="Gene3D" id="3.50.50.60">
    <property type="entry name" value="FAD/NAD(P)-binding domain"/>
    <property type="match status" value="2"/>
</dbReference>
<dbReference type="SUPFAM" id="SSF51905">
    <property type="entry name" value="FAD/NAD(P)-binding domain"/>
    <property type="match status" value="1"/>
</dbReference>
<dbReference type="PANTHER" id="PTHR43098:SF3">
    <property type="entry name" value="L-ORNITHINE N(5)-MONOOXYGENASE-RELATED"/>
    <property type="match status" value="1"/>
</dbReference>
<evidence type="ECO:0000256" key="3">
    <source>
        <dbReference type="ARBA" id="ARBA00022630"/>
    </source>
</evidence>
<dbReference type="Proteomes" id="UP001056035">
    <property type="component" value="Chromosome"/>
</dbReference>
<dbReference type="InterPro" id="IPR050775">
    <property type="entry name" value="FAD-binding_Monooxygenases"/>
</dbReference>
<evidence type="ECO:0000313" key="9">
    <source>
        <dbReference type="Proteomes" id="UP001056035"/>
    </source>
</evidence>
<dbReference type="RefSeq" id="WP_254570027.1">
    <property type="nucleotide sequence ID" value="NZ_CP098502.1"/>
</dbReference>
<dbReference type="Pfam" id="PF13738">
    <property type="entry name" value="Pyr_redox_3"/>
    <property type="match status" value="1"/>
</dbReference>